<dbReference type="EMBL" id="LAVV01015170">
    <property type="protein sequence ID" value="KNZ44106.1"/>
    <property type="molecule type" value="Genomic_DNA"/>
</dbReference>
<dbReference type="Proteomes" id="UP000037035">
    <property type="component" value="Unassembled WGS sequence"/>
</dbReference>
<dbReference type="STRING" id="27349.A0A0L6U6F8"/>
<feature type="region of interest" description="Disordered" evidence="1">
    <location>
        <begin position="1"/>
        <end position="57"/>
    </location>
</feature>
<protein>
    <submittedName>
        <fullName evidence="2">Uncharacterized protein</fullName>
    </submittedName>
</protein>
<feature type="compositionally biased region" description="Polar residues" evidence="1">
    <location>
        <begin position="262"/>
        <end position="273"/>
    </location>
</feature>
<keyword evidence="3" id="KW-1185">Reference proteome</keyword>
<evidence type="ECO:0000313" key="2">
    <source>
        <dbReference type="EMBL" id="KNZ44106.1"/>
    </source>
</evidence>
<organism evidence="2 3">
    <name type="scientific">Puccinia sorghi</name>
    <dbReference type="NCBI Taxonomy" id="27349"/>
    <lineage>
        <taxon>Eukaryota</taxon>
        <taxon>Fungi</taxon>
        <taxon>Dikarya</taxon>
        <taxon>Basidiomycota</taxon>
        <taxon>Pucciniomycotina</taxon>
        <taxon>Pucciniomycetes</taxon>
        <taxon>Pucciniales</taxon>
        <taxon>Pucciniaceae</taxon>
        <taxon>Puccinia</taxon>
    </lineage>
</organism>
<evidence type="ECO:0000256" key="1">
    <source>
        <dbReference type="SAM" id="MobiDB-lite"/>
    </source>
</evidence>
<accession>A0A0L6U6F8</accession>
<feature type="region of interest" description="Disordered" evidence="1">
    <location>
        <begin position="70"/>
        <end position="106"/>
    </location>
</feature>
<reference evidence="2 3" key="1">
    <citation type="submission" date="2015-08" db="EMBL/GenBank/DDBJ databases">
        <title>Next Generation Sequencing and Analysis of the Genome of Puccinia sorghi L Schw, the Causal Agent of Maize Common Rust.</title>
        <authorList>
            <person name="Rochi L."/>
            <person name="Burguener G."/>
            <person name="Darino M."/>
            <person name="Turjanski A."/>
            <person name="Kreff E."/>
            <person name="Dieguez M.J."/>
            <person name="Sacco F."/>
        </authorList>
    </citation>
    <scope>NUCLEOTIDE SEQUENCE [LARGE SCALE GENOMIC DNA]</scope>
    <source>
        <strain evidence="2 3">RO10H11247</strain>
    </source>
</reference>
<evidence type="ECO:0000313" key="3">
    <source>
        <dbReference type="Proteomes" id="UP000037035"/>
    </source>
</evidence>
<feature type="region of interest" description="Disordered" evidence="1">
    <location>
        <begin position="262"/>
        <end position="291"/>
    </location>
</feature>
<feature type="compositionally biased region" description="Basic and acidic residues" evidence="1">
    <location>
        <begin position="1"/>
        <end position="10"/>
    </location>
</feature>
<dbReference type="OrthoDB" id="9895617at2759"/>
<dbReference type="VEuPathDB" id="FungiDB:VP01_950g7"/>
<comment type="caution">
    <text evidence="2">The sequence shown here is derived from an EMBL/GenBank/DDBJ whole genome shotgun (WGS) entry which is preliminary data.</text>
</comment>
<dbReference type="AlphaFoldDB" id="A0A0L6U6F8"/>
<proteinExistence type="predicted"/>
<name>A0A0L6U6F8_9BASI</name>
<gene>
    <name evidence="2" type="ORF">VP01_950g7</name>
</gene>
<sequence length="377" mass="40786">MSSRLRRGDQDFTYVGANDSRLGYGDGKGQTRRGDEEHDDEEDGGSRRGGRSDGSTGGCGWSAAAVCGSVPEQRPMHSPPPHRLAARSHTSSYYPSLPRRLHPPRCSRTVSPLPSLFKTFSLMSRPPPPCSSSLTLPNVPHCSMATYSTRKTTKRDIEAEGPNPTAVFYRLARMLMCGEQWTTGGCGGRLRAGVEPAAAVAERGPEHPGVASAGGVPVNSVDYLLEVVPISAKHHPPSSSSSSSFQPLDRLAEWLPFSSKPYPSTHPQISPNLATGEGDDYHDELRDDSPEPARAVRVVTVAPGWREKFPSSGSPEARKWAKRQWDIASILLHPLPISNDHDPPTSPPPTSVLDDLGQAIGDIRHELLRAFTNPSTQ</sequence>